<keyword evidence="8" id="KW-1185">Reference proteome</keyword>
<evidence type="ECO:0000313" key="8">
    <source>
        <dbReference type="Proteomes" id="UP000638263"/>
    </source>
</evidence>
<dbReference type="InterPro" id="IPR016171">
    <property type="entry name" value="Vanillyl_alc_oxidase_C-sub2"/>
</dbReference>
<dbReference type="InterPro" id="IPR016169">
    <property type="entry name" value="FAD-bd_PCMH_sub2"/>
</dbReference>
<dbReference type="EMBL" id="BMMH01000006">
    <property type="protein sequence ID" value="GGL17240.1"/>
    <property type="molecule type" value="Genomic_DNA"/>
</dbReference>
<dbReference type="AlphaFoldDB" id="A0A917RQ23"/>
<feature type="domain" description="FAD-binding PCMH-type" evidence="6">
    <location>
        <begin position="39"/>
        <end position="218"/>
    </location>
</feature>
<evidence type="ECO:0000259" key="6">
    <source>
        <dbReference type="PROSITE" id="PS51387"/>
    </source>
</evidence>
<evidence type="ECO:0000256" key="5">
    <source>
        <dbReference type="ARBA" id="ARBA00023002"/>
    </source>
</evidence>
<dbReference type="Gene3D" id="1.10.45.10">
    <property type="entry name" value="Vanillyl-alcohol Oxidase, Chain A, domain 4"/>
    <property type="match status" value="1"/>
</dbReference>
<gene>
    <name evidence="7" type="ORF">GCM10011588_34900</name>
</gene>
<dbReference type="InterPro" id="IPR006094">
    <property type="entry name" value="Oxid_FAD_bind_N"/>
</dbReference>
<dbReference type="Gene3D" id="3.30.70.2740">
    <property type="match status" value="1"/>
</dbReference>
<evidence type="ECO:0000256" key="4">
    <source>
        <dbReference type="ARBA" id="ARBA00022827"/>
    </source>
</evidence>
<dbReference type="PANTHER" id="PTHR43716:SF1">
    <property type="entry name" value="D-2-HYDROXYGLUTARATE DEHYDROGENASE, MITOCHONDRIAL"/>
    <property type="match status" value="1"/>
</dbReference>
<dbReference type="GO" id="GO:0016491">
    <property type="term" value="F:oxidoreductase activity"/>
    <property type="evidence" value="ECO:0007669"/>
    <property type="project" value="UniProtKB-KW"/>
</dbReference>
<comment type="similarity">
    <text evidence="2">Belongs to the FAD-binding oxidoreductase/transferase type 4 family.</text>
</comment>
<dbReference type="InterPro" id="IPR051264">
    <property type="entry name" value="FAD-oxidored/transferase_4"/>
</dbReference>
<evidence type="ECO:0000256" key="3">
    <source>
        <dbReference type="ARBA" id="ARBA00022630"/>
    </source>
</evidence>
<keyword evidence="4" id="KW-0274">FAD</keyword>
<comment type="caution">
    <text evidence="7">The sequence shown here is derived from an EMBL/GenBank/DDBJ whole genome shotgun (WGS) entry which is preliminary data.</text>
</comment>
<dbReference type="GO" id="GO:0071949">
    <property type="term" value="F:FAD binding"/>
    <property type="evidence" value="ECO:0007669"/>
    <property type="project" value="InterPro"/>
</dbReference>
<dbReference type="InterPro" id="IPR016167">
    <property type="entry name" value="FAD-bd_PCMH_sub1"/>
</dbReference>
<dbReference type="Gene3D" id="3.30.43.10">
    <property type="entry name" value="Uridine Diphospho-n-acetylenolpyruvylglucosamine Reductase, domain 2"/>
    <property type="match status" value="1"/>
</dbReference>
<evidence type="ECO:0000256" key="2">
    <source>
        <dbReference type="ARBA" id="ARBA00008000"/>
    </source>
</evidence>
<dbReference type="InterPro" id="IPR016164">
    <property type="entry name" value="FAD-linked_Oxase-like_C"/>
</dbReference>
<organism evidence="7 8">
    <name type="scientific">Nocardia jinanensis</name>
    <dbReference type="NCBI Taxonomy" id="382504"/>
    <lineage>
        <taxon>Bacteria</taxon>
        <taxon>Bacillati</taxon>
        <taxon>Actinomycetota</taxon>
        <taxon>Actinomycetes</taxon>
        <taxon>Mycobacteriales</taxon>
        <taxon>Nocardiaceae</taxon>
        <taxon>Nocardia</taxon>
    </lineage>
</organism>
<dbReference type="InterPro" id="IPR004113">
    <property type="entry name" value="FAD-bd_oxidored_4_C"/>
</dbReference>
<dbReference type="Gene3D" id="3.30.70.2190">
    <property type="match status" value="1"/>
</dbReference>
<proteinExistence type="inferred from homology"/>
<dbReference type="PROSITE" id="PS51387">
    <property type="entry name" value="FAD_PCMH"/>
    <property type="match status" value="1"/>
</dbReference>
<dbReference type="Pfam" id="PF02913">
    <property type="entry name" value="FAD-oxidase_C"/>
    <property type="match status" value="1"/>
</dbReference>
<dbReference type="InterPro" id="IPR036318">
    <property type="entry name" value="FAD-bd_PCMH-like_sf"/>
</dbReference>
<dbReference type="Gene3D" id="3.30.465.10">
    <property type="match status" value="1"/>
</dbReference>
<reference evidence="7" key="2">
    <citation type="submission" date="2020-09" db="EMBL/GenBank/DDBJ databases">
        <authorList>
            <person name="Sun Q."/>
            <person name="Zhou Y."/>
        </authorList>
    </citation>
    <scope>NUCLEOTIDE SEQUENCE</scope>
    <source>
        <strain evidence="7">CGMCC 4.3508</strain>
    </source>
</reference>
<protein>
    <submittedName>
        <fullName evidence="7">Oxidoreductase</fullName>
    </submittedName>
</protein>
<keyword evidence="3" id="KW-0285">Flavoprotein</keyword>
<keyword evidence="5" id="KW-0560">Oxidoreductase</keyword>
<comment type="cofactor">
    <cofactor evidence="1">
        <name>FAD</name>
        <dbReference type="ChEBI" id="CHEBI:57692"/>
    </cofactor>
</comment>
<reference evidence="7" key="1">
    <citation type="journal article" date="2014" name="Int. J. Syst. Evol. Microbiol.">
        <title>Complete genome sequence of Corynebacterium casei LMG S-19264T (=DSM 44701T), isolated from a smear-ripened cheese.</title>
        <authorList>
            <consortium name="US DOE Joint Genome Institute (JGI-PGF)"/>
            <person name="Walter F."/>
            <person name="Albersmeier A."/>
            <person name="Kalinowski J."/>
            <person name="Ruckert C."/>
        </authorList>
    </citation>
    <scope>NUCLEOTIDE SEQUENCE</scope>
    <source>
        <strain evidence="7">CGMCC 4.3508</strain>
    </source>
</reference>
<dbReference type="Pfam" id="PF01565">
    <property type="entry name" value="FAD_binding_4"/>
    <property type="match status" value="1"/>
</dbReference>
<evidence type="ECO:0000313" key="7">
    <source>
        <dbReference type="EMBL" id="GGL17240.1"/>
    </source>
</evidence>
<dbReference type="InterPro" id="IPR016166">
    <property type="entry name" value="FAD-bd_PCMH"/>
</dbReference>
<sequence>MTVETRSLTDELTEIVGAAHVLTEQELISGFVTDWTRRWTGHTAAVVRPANTDEVSAVLAACHRAGAAVVPQGGNTGLVGGSVPMHGEIVLSTVRLNRIDRVDPVGRTIDAGAGVTVAEAQRAARHHGLDFGIDLASRDSATMGGIVSTNAGGIRMIKNGNTRAQLLGVEAVLADGTVFTRWKELTKDNVGYDLPGLLAGAEGTLAVITRVRMKLVVPPRATKVALVGVESVGGALEFVDTLQRSGLSLEAAELMTRSGIDLVQHHKSLRAPFAEDTPFALLVEVSGQADAQQLLLDALTAGESVIVDAAIEDGPAHRLWNYRESHTEAVGAVSTTPPVKLDISTPLREIESFLAELTVRMRDAFPGVRAICFGHIGDGNIHVNLLDVADDQREAVTDMVLRLVARHDGSISAEHGVGRAKAPWIGLGRTPVDLQLMRSIRSALDPAGILNPAILPSNPQP</sequence>
<dbReference type="SUPFAM" id="SSF56176">
    <property type="entry name" value="FAD-binding/transporter-associated domain-like"/>
    <property type="match status" value="1"/>
</dbReference>
<dbReference type="RefSeq" id="WP_189094343.1">
    <property type="nucleotide sequence ID" value="NZ_BMMH01000006.1"/>
</dbReference>
<evidence type="ECO:0000256" key="1">
    <source>
        <dbReference type="ARBA" id="ARBA00001974"/>
    </source>
</evidence>
<name>A0A917RQ23_9NOCA</name>
<dbReference type="Proteomes" id="UP000638263">
    <property type="component" value="Unassembled WGS sequence"/>
</dbReference>
<dbReference type="FunFam" id="1.10.45.10:FF:000001">
    <property type="entry name" value="D-lactate dehydrogenase mitochondrial"/>
    <property type="match status" value="1"/>
</dbReference>
<dbReference type="GO" id="GO:0022904">
    <property type="term" value="P:respiratory electron transport chain"/>
    <property type="evidence" value="ECO:0007669"/>
    <property type="project" value="TreeGrafter"/>
</dbReference>
<accession>A0A917RQ23</accession>
<dbReference type="PANTHER" id="PTHR43716">
    <property type="entry name" value="D-2-HYDROXYGLUTARATE DEHYDROGENASE, MITOCHONDRIAL"/>
    <property type="match status" value="1"/>
</dbReference>
<dbReference type="SUPFAM" id="SSF55103">
    <property type="entry name" value="FAD-linked oxidases, C-terminal domain"/>
    <property type="match status" value="1"/>
</dbReference>